<dbReference type="EMBL" id="CP002590">
    <property type="protein sequence ID" value="AEA12223.1"/>
    <property type="molecule type" value="Genomic_DNA"/>
</dbReference>
<proteinExistence type="predicted"/>
<gene>
    <name evidence="1" type="ordered locus">TUZN_0733</name>
</gene>
<dbReference type="eggNOG" id="arCOG07747">
    <property type="taxonomic scope" value="Archaea"/>
</dbReference>
<organism evidence="1 2">
    <name type="scientific">Thermoproteus uzoniensis (strain 768-20)</name>
    <dbReference type="NCBI Taxonomy" id="999630"/>
    <lineage>
        <taxon>Archaea</taxon>
        <taxon>Thermoproteota</taxon>
        <taxon>Thermoprotei</taxon>
        <taxon>Thermoproteales</taxon>
        <taxon>Thermoproteaceae</taxon>
        <taxon>Thermoproteus</taxon>
    </lineage>
</organism>
<name>F2L4P5_THEU7</name>
<reference key="2">
    <citation type="submission" date="2011-03" db="EMBL/GenBank/DDBJ databases">
        <title>Complete genome sequence of the thermoacidophilic crenarchaeon Thermoproteus uzoniensis 768-20.</title>
        <authorList>
            <person name="Mardanov A.V."/>
            <person name="Gumerov V.M."/>
            <person name="Beletsky A.V."/>
            <person name="Prokofeva M.I."/>
            <person name="Bonch-Osmolovskaya E.A."/>
            <person name="Ravin N.V."/>
            <person name="Skryabin K.G."/>
        </authorList>
    </citation>
    <scope>NUCLEOTIDE SEQUENCE</scope>
    <source>
        <strain>768-20</strain>
    </source>
</reference>
<dbReference type="OrthoDB" id="373702at2157"/>
<evidence type="ECO:0000313" key="1">
    <source>
        <dbReference type="EMBL" id="AEA12223.1"/>
    </source>
</evidence>
<dbReference type="RefSeq" id="WP_013679559.1">
    <property type="nucleotide sequence ID" value="NC_015315.1"/>
</dbReference>
<keyword evidence="2" id="KW-1185">Reference proteome</keyword>
<sequence length="103" mass="11180">MGVGESRPKLIFYISAGGETMTNADEAEVKIFLKLKRPRCRSCGSAVGPDNVGYLGIYRGVVSAYCSKCVEAMLSEVEAALALLMGRRYRSMIQGLPLPTDDE</sequence>
<accession>F2L4P5</accession>
<dbReference type="AlphaFoldDB" id="F2L4P5"/>
<reference evidence="1 2" key="1">
    <citation type="journal article" date="2011" name="J. Bacteriol.">
        <title>Complete genome sequence of the thermoacidophilic crenarchaeon Thermoproteus uzoniensis 768-20.</title>
        <authorList>
            <person name="Mardanov A.V."/>
            <person name="Gumerov V.M."/>
            <person name="Beletsky A.V."/>
            <person name="Prokofeva M.I."/>
            <person name="Bonch-Osmolovskaya E.A."/>
            <person name="Ravin N.V."/>
            <person name="Skryabin K.G."/>
        </authorList>
    </citation>
    <scope>NUCLEOTIDE SEQUENCE [LARGE SCALE GENOMIC DNA]</scope>
    <source>
        <strain evidence="1 2">768-20</strain>
    </source>
</reference>
<dbReference type="Proteomes" id="UP000008138">
    <property type="component" value="Chromosome"/>
</dbReference>
<dbReference type="GeneID" id="10360272"/>
<evidence type="ECO:0000313" key="2">
    <source>
        <dbReference type="Proteomes" id="UP000008138"/>
    </source>
</evidence>
<protein>
    <submittedName>
        <fullName evidence="1">Uncharacterized protein</fullName>
    </submittedName>
</protein>
<dbReference type="HOGENOM" id="CLU_2257515_0_0_2"/>
<dbReference type="KEGG" id="tuz:TUZN_0733"/>